<dbReference type="GO" id="GO:0043137">
    <property type="term" value="P:DNA replication, removal of RNA primer"/>
    <property type="evidence" value="ECO:0007669"/>
    <property type="project" value="TreeGrafter"/>
</dbReference>
<sequence>GGLCYPESSWAQYPNTVSETVTGAADYIKYSGTISLSLHINTEQSAFRFSSIRHGPYFTGRVATLFYVFVRRHSGDLLVSPPQAACRALELARQNHIQKLVLYTDSKFTINGVTSWVKTWKVNGWRLKSGGPITNKEDFMTLDRLNSELDVVWMHVPGHAGFTGNEMADRLSREGAAKEPQ</sequence>
<keyword evidence="4" id="KW-0540">Nuclease</keyword>
<organism evidence="9 10">
    <name type="scientific">Poecilia latipinna</name>
    <name type="common">sailfin molly</name>
    <dbReference type="NCBI Taxonomy" id="48699"/>
    <lineage>
        <taxon>Eukaryota</taxon>
        <taxon>Metazoa</taxon>
        <taxon>Chordata</taxon>
        <taxon>Craniata</taxon>
        <taxon>Vertebrata</taxon>
        <taxon>Euteleostomi</taxon>
        <taxon>Actinopterygii</taxon>
        <taxon>Neopterygii</taxon>
        <taxon>Teleostei</taxon>
        <taxon>Neoteleostei</taxon>
        <taxon>Acanthomorphata</taxon>
        <taxon>Ovalentaria</taxon>
        <taxon>Atherinomorphae</taxon>
        <taxon>Cyprinodontiformes</taxon>
        <taxon>Poeciliidae</taxon>
        <taxon>Poeciliinae</taxon>
        <taxon>Poecilia</taxon>
    </lineage>
</organism>
<accession>A0A3B3UGL0</accession>
<dbReference type="PANTHER" id="PTHR10642:SF26">
    <property type="entry name" value="RIBONUCLEASE H1"/>
    <property type="match status" value="1"/>
</dbReference>
<dbReference type="STRING" id="48699.ENSPLAP00000011779"/>
<dbReference type="GO" id="GO:0046872">
    <property type="term" value="F:metal ion binding"/>
    <property type="evidence" value="ECO:0007669"/>
    <property type="project" value="UniProtKB-KW"/>
</dbReference>
<evidence type="ECO:0000256" key="6">
    <source>
        <dbReference type="ARBA" id="ARBA00022759"/>
    </source>
</evidence>
<evidence type="ECO:0000259" key="8">
    <source>
        <dbReference type="PROSITE" id="PS50879"/>
    </source>
</evidence>
<evidence type="ECO:0000256" key="5">
    <source>
        <dbReference type="ARBA" id="ARBA00022723"/>
    </source>
</evidence>
<protein>
    <recommendedName>
        <fullName evidence="3">ribonuclease H</fullName>
        <ecNumber evidence="3">3.1.26.4</ecNumber>
    </recommendedName>
</protein>
<evidence type="ECO:0000256" key="4">
    <source>
        <dbReference type="ARBA" id="ARBA00022722"/>
    </source>
</evidence>
<evidence type="ECO:0000256" key="3">
    <source>
        <dbReference type="ARBA" id="ARBA00012180"/>
    </source>
</evidence>
<dbReference type="SUPFAM" id="SSF53098">
    <property type="entry name" value="Ribonuclease H-like"/>
    <property type="match status" value="1"/>
</dbReference>
<evidence type="ECO:0000256" key="2">
    <source>
        <dbReference type="ARBA" id="ARBA00005300"/>
    </source>
</evidence>
<dbReference type="Proteomes" id="UP000261500">
    <property type="component" value="Unplaced"/>
</dbReference>
<comment type="catalytic activity">
    <reaction evidence="1">
        <text>Endonucleolytic cleavage to 5'-phosphomonoester.</text>
        <dbReference type="EC" id="3.1.26.4"/>
    </reaction>
</comment>
<dbReference type="PANTHER" id="PTHR10642">
    <property type="entry name" value="RIBONUCLEASE H1"/>
    <property type="match status" value="1"/>
</dbReference>
<dbReference type="InterPro" id="IPR012337">
    <property type="entry name" value="RNaseH-like_sf"/>
</dbReference>
<evidence type="ECO:0000313" key="9">
    <source>
        <dbReference type="Ensembl" id="ENSPLAP00000011779.1"/>
    </source>
</evidence>
<dbReference type="CDD" id="cd09280">
    <property type="entry name" value="RNase_HI_eukaryote_like"/>
    <property type="match status" value="1"/>
</dbReference>
<keyword evidence="10" id="KW-1185">Reference proteome</keyword>
<dbReference type="GO" id="GO:0003676">
    <property type="term" value="F:nucleic acid binding"/>
    <property type="evidence" value="ECO:0007669"/>
    <property type="project" value="InterPro"/>
</dbReference>
<comment type="similarity">
    <text evidence="2">Belongs to the RNase H family.</text>
</comment>
<keyword evidence="7" id="KW-0378">Hydrolase</keyword>
<name>A0A3B3UGL0_9TELE</name>
<dbReference type="InterPro" id="IPR050092">
    <property type="entry name" value="RNase_H"/>
</dbReference>
<dbReference type="EC" id="3.1.26.4" evidence="3"/>
<dbReference type="Ensembl" id="ENSPLAT00000029321.1">
    <property type="protein sequence ID" value="ENSPLAP00000011779.1"/>
    <property type="gene ID" value="ENSPLAG00000014956.1"/>
</dbReference>
<keyword evidence="6" id="KW-0255">Endonuclease</keyword>
<dbReference type="Gene3D" id="3.30.420.10">
    <property type="entry name" value="Ribonuclease H-like superfamily/Ribonuclease H"/>
    <property type="match status" value="1"/>
</dbReference>
<dbReference type="InterPro" id="IPR036397">
    <property type="entry name" value="RNaseH_sf"/>
</dbReference>
<dbReference type="InterPro" id="IPR002156">
    <property type="entry name" value="RNaseH_domain"/>
</dbReference>
<feature type="domain" description="RNase H type-1" evidence="8">
    <location>
        <begin position="13"/>
        <end position="177"/>
    </location>
</feature>
<dbReference type="PROSITE" id="PS50879">
    <property type="entry name" value="RNASE_H_1"/>
    <property type="match status" value="1"/>
</dbReference>
<dbReference type="AlphaFoldDB" id="A0A3B3UGL0"/>
<evidence type="ECO:0000256" key="7">
    <source>
        <dbReference type="ARBA" id="ARBA00022801"/>
    </source>
</evidence>
<dbReference type="GO" id="GO:0004523">
    <property type="term" value="F:RNA-DNA hybrid ribonuclease activity"/>
    <property type="evidence" value="ECO:0007669"/>
    <property type="project" value="UniProtKB-EC"/>
</dbReference>
<reference evidence="9" key="2">
    <citation type="submission" date="2025-09" db="UniProtKB">
        <authorList>
            <consortium name="Ensembl"/>
        </authorList>
    </citation>
    <scope>IDENTIFICATION</scope>
</reference>
<dbReference type="GeneTree" id="ENSGT00390000003466"/>
<keyword evidence="5" id="KW-0479">Metal-binding</keyword>
<reference evidence="9" key="1">
    <citation type="submission" date="2025-08" db="UniProtKB">
        <authorList>
            <consortium name="Ensembl"/>
        </authorList>
    </citation>
    <scope>IDENTIFICATION</scope>
</reference>
<evidence type="ECO:0000313" key="10">
    <source>
        <dbReference type="Proteomes" id="UP000261500"/>
    </source>
</evidence>
<proteinExistence type="inferred from homology"/>
<evidence type="ECO:0000256" key="1">
    <source>
        <dbReference type="ARBA" id="ARBA00000077"/>
    </source>
</evidence>
<dbReference type="Pfam" id="PF00075">
    <property type="entry name" value="RNase_H"/>
    <property type="match status" value="1"/>
</dbReference>